<feature type="transmembrane region" description="Helical" evidence="7">
    <location>
        <begin position="393"/>
        <end position="418"/>
    </location>
</feature>
<dbReference type="SUPFAM" id="SSF90123">
    <property type="entry name" value="ABC transporter transmembrane region"/>
    <property type="match status" value="1"/>
</dbReference>
<feature type="transmembrane region" description="Helical" evidence="7">
    <location>
        <begin position="155"/>
        <end position="177"/>
    </location>
</feature>
<feature type="domain" description="ABC transporter" evidence="8">
    <location>
        <begin position="470"/>
        <end position="697"/>
    </location>
</feature>
<feature type="transmembrane region" description="Helical" evidence="7">
    <location>
        <begin position="294"/>
        <end position="313"/>
    </location>
</feature>
<dbReference type="Gene3D" id="3.90.70.10">
    <property type="entry name" value="Cysteine proteinases"/>
    <property type="match status" value="1"/>
</dbReference>
<dbReference type="PANTHER" id="PTHR24221:SF606">
    <property type="entry name" value="COLICIN V SECRETION-PROCESSING ATP-BINDING PROTEIN"/>
    <property type="match status" value="1"/>
</dbReference>
<evidence type="ECO:0000256" key="7">
    <source>
        <dbReference type="SAM" id="Phobius"/>
    </source>
</evidence>
<proteinExistence type="predicted"/>
<dbReference type="Pfam" id="PF03412">
    <property type="entry name" value="Peptidase_C39"/>
    <property type="match status" value="1"/>
</dbReference>
<dbReference type="CDD" id="cd18567">
    <property type="entry name" value="ABC_6TM_CvaB_RaxB_like"/>
    <property type="match status" value="1"/>
</dbReference>
<reference evidence="11 12" key="1">
    <citation type="submission" date="2022-11" db="EMBL/GenBank/DDBJ databases">
        <title>Viruses from the air-sea interface of a natural surface slick.</title>
        <authorList>
            <person name="Rahlff J."/>
            <person name="Holmfeldt K."/>
        </authorList>
    </citation>
    <scope>NUCLEOTIDE SEQUENCE [LARGE SCALE GENOMIC DNA]</scope>
    <source>
        <strain evidence="11 12">SMS4</strain>
    </source>
</reference>
<dbReference type="PROSITE" id="PS50893">
    <property type="entry name" value="ABC_TRANSPORTER_2"/>
    <property type="match status" value="1"/>
</dbReference>
<evidence type="ECO:0000313" key="11">
    <source>
        <dbReference type="EMBL" id="MDP5135871.1"/>
    </source>
</evidence>
<gene>
    <name evidence="11" type="ORF">ORJ04_07905</name>
</gene>
<dbReference type="InterPro" id="IPR003593">
    <property type="entry name" value="AAA+_ATPase"/>
</dbReference>
<evidence type="ECO:0000259" key="8">
    <source>
        <dbReference type="PROSITE" id="PS50893"/>
    </source>
</evidence>
<keyword evidence="12" id="KW-1185">Reference proteome</keyword>
<dbReference type="SMART" id="SM00382">
    <property type="entry name" value="AAA"/>
    <property type="match status" value="1"/>
</dbReference>
<evidence type="ECO:0000259" key="9">
    <source>
        <dbReference type="PROSITE" id="PS50929"/>
    </source>
</evidence>
<dbReference type="Proteomes" id="UP001231109">
    <property type="component" value="Unassembled WGS sequence"/>
</dbReference>
<dbReference type="InterPro" id="IPR027417">
    <property type="entry name" value="P-loop_NTPase"/>
</dbReference>
<dbReference type="InterPro" id="IPR039421">
    <property type="entry name" value="Type_1_exporter"/>
</dbReference>
<feature type="domain" description="ABC transmembrane type-1" evidence="9">
    <location>
        <begin position="159"/>
        <end position="438"/>
    </location>
</feature>
<evidence type="ECO:0000256" key="5">
    <source>
        <dbReference type="ARBA" id="ARBA00022989"/>
    </source>
</evidence>
<dbReference type="PANTHER" id="PTHR24221">
    <property type="entry name" value="ATP-BINDING CASSETTE SUB-FAMILY B"/>
    <property type="match status" value="1"/>
</dbReference>
<keyword evidence="3" id="KW-0547">Nucleotide-binding</keyword>
<dbReference type="CDD" id="cd02419">
    <property type="entry name" value="Peptidase_C39C"/>
    <property type="match status" value="1"/>
</dbReference>
<sequence length="697" mass="77891">MQMIYQSEAAECGLACITMIADHHGHQINLATVRSRYAVSLKGANLQHLLQLADQLNLAGRALRLEIEELGQLSLPCVLHWNMNHFVVLKKVSKHSIVILDPAQGERKVPMSEVSDCFSGIALELQPTSEFSPRDEKVRLGLNAFWRRIDGLLPALSKIFLLSVLLQVFVLAAPYYLQLVVDDVLISMDQPLLYVLAMGFGLLMLVRVVTQALRSWLVLYLGSTMSMQMATNLFRHLVHLPLGYFEKRHIGDIVSRFGSLAKVRELMTSSLVEGLIDGIMAVGVLVMMYVYSPLLAAVVFTAVILYAFIRWVLYQPMRERTEASIMASAKEQSNFMETVRGMQSIKLFGKQSQRMSIWQNRYAESVNQQFLLGKWQISYQTVNQLLFGIENTLVVMLGALAVIKGSLSVGMLFAFMTYKTQFTERMASLIDKLVQLFMTRLHLERLADIALTEKESDDAAGMYREISGEITVQNASYRYSATDPLLFDQLNFSITAGESVAIIGPSGSGKTTLAKVMLGLLPTTDGKILADGVDIRLLGLGHFRQQVAAVMQQDQLLSGTLAENIAFFDPNMDLPWVEQCAVMAGIHRDIEAMPMGYNALIGDMGSSLSGGQRQRLYLARALYKRPKILFLDEATSSLDIQLESHVNDAIKALCITRIIIAHRPETINSADRILLLCNGKLMDVTEQYNRDRYKNIA</sequence>
<accession>A0ABT9HYW3</accession>
<evidence type="ECO:0000256" key="6">
    <source>
        <dbReference type="ARBA" id="ARBA00023136"/>
    </source>
</evidence>
<protein>
    <submittedName>
        <fullName evidence="11">Peptidase domain-containing ABC transporter</fullName>
    </submittedName>
</protein>
<dbReference type="InterPro" id="IPR033838">
    <property type="entry name" value="CvaB_peptidase"/>
</dbReference>
<dbReference type="RefSeq" id="WP_305975036.1">
    <property type="nucleotide sequence ID" value="NZ_JAPJDZ010000014.1"/>
</dbReference>
<dbReference type="InterPro" id="IPR005074">
    <property type="entry name" value="Peptidase_C39"/>
</dbReference>
<evidence type="ECO:0000256" key="4">
    <source>
        <dbReference type="ARBA" id="ARBA00022840"/>
    </source>
</evidence>
<keyword evidence="2 7" id="KW-0812">Transmembrane</keyword>
<dbReference type="PROSITE" id="PS50990">
    <property type="entry name" value="PEPTIDASE_C39"/>
    <property type="match status" value="1"/>
</dbReference>
<keyword evidence="4" id="KW-0067">ATP-binding</keyword>
<dbReference type="EMBL" id="JAPJDZ010000014">
    <property type="protein sequence ID" value="MDP5135871.1"/>
    <property type="molecule type" value="Genomic_DNA"/>
</dbReference>
<keyword evidence="6 7" id="KW-0472">Membrane</keyword>
<evidence type="ECO:0000313" key="12">
    <source>
        <dbReference type="Proteomes" id="UP001231109"/>
    </source>
</evidence>
<dbReference type="InterPro" id="IPR036640">
    <property type="entry name" value="ABC1_TM_sf"/>
</dbReference>
<feature type="domain" description="Peptidase C39" evidence="10">
    <location>
        <begin position="6"/>
        <end position="125"/>
    </location>
</feature>
<organism evidence="11 12">
    <name type="scientific">Rheinheimera baltica</name>
    <dbReference type="NCBI Taxonomy" id="67576"/>
    <lineage>
        <taxon>Bacteria</taxon>
        <taxon>Pseudomonadati</taxon>
        <taxon>Pseudomonadota</taxon>
        <taxon>Gammaproteobacteria</taxon>
        <taxon>Chromatiales</taxon>
        <taxon>Chromatiaceae</taxon>
        <taxon>Rheinheimera</taxon>
    </lineage>
</organism>
<evidence type="ECO:0000259" key="10">
    <source>
        <dbReference type="PROSITE" id="PS50990"/>
    </source>
</evidence>
<evidence type="ECO:0000256" key="1">
    <source>
        <dbReference type="ARBA" id="ARBA00004651"/>
    </source>
</evidence>
<keyword evidence="5 7" id="KW-1133">Transmembrane helix</keyword>
<feature type="transmembrane region" description="Helical" evidence="7">
    <location>
        <begin position="192"/>
        <end position="210"/>
    </location>
</feature>
<dbReference type="SUPFAM" id="SSF52540">
    <property type="entry name" value="P-loop containing nucleoside triphosphate hydrolases"/>
    <property type="match status" value="1"/>
</dbReference>
<dbReference type="InterPro" id="IPR003439">
    <property type="entry name" value="ABC_transporter-like_ATP-bd"/>
</dbReference>
<dbReference type="PROSITE" id="PS50929">
    <property type="entry name" value="ABC_TM1F"/>
    <property type="match status" value="1"/>
</dbReference>
<name>A0ABT9HYW3_9GAMM</name>
<dbReference type="Gene3D" id="3.40.50.300">
    <property type="entry name" value="P-loop containing nucleotide triphosphate hydrolases"/>
    <property type="match status" value="1"/>
</dbReference>
<comment type="subcellular location">
    <subcellularLocation>
        <location evidence="1">Cell membrane</location>
        <topology evidence="1">Multi-pass membrane protein</topology>
    </subcellularLocation>
</comment>
<comment type="caution">
    <text evidence="11">The sequence shown here is derived from an EMBL/GenBank/DDBJ whole genome shotgun (WGS) entry which is preliminary data.</text>
</comment>
<dbReference type="Gene3D" id="1.20.1560.10">
    <property type="entry name" value="ABC transporter type 1, transmembrane domain"/>
    <property type="match status" value="1"/>
</dbReference>
<dbReference type="InterPro" id="IPR011527">
    <property type="entry name" value="ABC1_TM_dom"/>
</dbReference>
<evidence type="ECO:0000256" key="2">
    <source>
        <dbReference type="ARBA" id="ARBA00022692"/>
    </source>
</evidence>
<evidence type="ECO:0000256" key="3">
    <source>
        <dbReference type="ARBA" id="ARBA00022741"/>
    </source>
</evidence>
<dbReference type="Pfam" id="PF00005">
    <property type="entry name" value="ABC_tran"/>
    <property type="match status" value="1"/>
</dbReference>
<dbReference type="Pfam" id="PF00664">
    <property type="entry name" value="ABC_membrane"/>
    <property type="match status" value="1"/>
</dbReference>